<dbReference type="InParanoid" id="E1ZJN0"/>
<feature type="signal peptide" evidence="2">
    <location>
        <begin position="1"/>
        <end position="23"/>
    </location>
</feature>
<feature type="domain" description="Leucine-rich repeat-containing N-terminal plant-type" evidence="3">
    <location>
        <begin position="42"/>
        <end position="78"/>
    </location>
</feature>
<dbReference type="RefSeq" id="XP_005845996.1">
    <property type="nucleotide sequence ID" value="XM_005845934.1"/>
</dbReference>
<dbReference type="GeneID" id="17353404"/>
<accession>E1ZJN0</accession>
<evidence type="ECO:0000256" key="2">
    <source>
        <dbReference type="SAM" id="SignalP"/>
    </source>
</evidence>
<keyword evidence="5" id="KW-1185">Reference proteome</keyword>
<protein>
    <submittedName>
        <fullName evidence="4">Expressed protein</fullName>
    </submittedName>
</protein>
<dbReference type="AlphaFoldDB" id="E1ZJN0"/>
<gene>
    <name evidence="4" type="ORF">CHLNCDRAFT_136054</name>
</gene>
<evidence type="ECO:0000313" key="4">
    <source>
        <dbReference type="EMBL" id="EFN53894.1"/>
    </source>
</evidence>
<organism evidence="5">
    <name type="scientific">Chlorella variabilis</name>
    <name type="common">Green alga</name>
    <dbReference type="NCBI Taxonomy" id="554065"/>
    <lineage>
        <taxon>Eukaryota</taxon>
        <taxon>Viridiplantae</taxon>
        <taxon>Chlorophyta</taxon>
        <taxon>core chlorophytes</taxon>
        <taxon>Trebouxiophyceae</taxon>
        <taxon>Chlorellales</taxon>
        <taxon>Chlorellaceae</taxon>
        <taxon>Chlorella clade</taxon>
        <taxon>Chlorella</taxon>
    </lineage>
</organism>
<dbReference type="OrthoDB" id="10635353at2759"/>
<dbReference type="Pfam" id="PF08263">
    <property type="entry name" value="LRRNT_2"/>
    <property type="match status" value="1"/>
</dbReference>
<dbReference type="KEGG" id="cvr:CHLNCDRAFT_136054"/>
<reference evidence="4 5" key="1">
    <citation type="journal article" date="2010" name="Plant Cell">
        <title>The Chlorella variabilis NC64A genome reveals adaptation to photosymbiosis, coevolution with viruses, and cryptic sex.</title>
        <authorList>
            <person name="Blanc G."/>
            <person name="Duncan G."/>
            <person name="Agarkova I."/>
            <person name="Borodovsky M."/>
            <person name="Gurnon J."/>
            <person name="Kuo A."/>
            <person name="Lindquist E."/>
            <person name="Lucas S."/>
            <person name="Pangilinan J."/>
            <person name="Polle J."/>
            <person name="Salamov A."/>
            <person name="Terry A."/>
            <person name="Yamada T."/>
            <person name="Dunigan D.D."/>
            <person name="Grigoriev I.V."/>
            <person name="Claverie J.M."/>
            <person name="Van Etten J.L."/>
        </authorList>
    </citation>
    <scope>NUCLEOTIDE SEQUENCE [LARGE SCALE GENOMIC DNA]</scope>
    <source>
        <strain evidence="4 5">NC64A</strain>
    </source>
</reference>
<sequence>MGVPRSAVLLPLLLLLLLMPTECQDDQQTEELEDESLARLGLLKQRDAIDNWADFAAATNIRGWDQATPICSWTGVFCISTSTVDGFSVSLACDKEMSGASLCAPTPATGTLILDVP</sequence>
<dbReference type="InterPro" id="IPR013210">
    <property type="entry name" value="LRR_N_plant-typ"/>
</dbReference>
<name>E1ZJN0_CHLVA</name>
<evidence type="ECO:0000259" key="3">
    <source>
        <dbReference type="Pfam" id="PF08263"/>
    </source>
</evidence>
<keyword evidence="2" id="KW-0732">Signal</keyword>
<dbReference type="EMBL" id="GL433849">
    <property type="protein sequence ID" value="EFN53894.1"/>
    <property type="molecule type" value="Genomic_DNA"/>
</dbReference>
<dbReference type="Proteomes" id="UP000008141">
    <property type="component" value="Unassembled WGS sequence"/>
</dbReference>
<evidence type="ECO:0000256" key="1">
    <source>
        <dbReference type="ARBA" id="ARBA00022614"/>
    </source>
</evidence>
<keyword evidence="1" id="KW-0433">Leucine-rich repeat</keyword>
<proteinExistence type="predicted"/>
<evidence type="ECO:0000313" key="5">
    <source>
        <dbReference type="Proteomes" id="UP000008141"/>
    </source>
</evidence>
<feature type="chain" id="PRO_5003155808" evidence="2">
    <location>
        <begin position="24"/>
        <end position="117"/>
    </location>
</feature>